<sequence length="86" mass="9876">MKDIFAGVFDTQKLKASDRRSSVTIDRRLSIENPNTDLANSRHVAQRCNSLGQEEKKRKRNETAINEGEICKKKLKTQKYSPKIVN</sequence>
<accession>A0A9N9MSD9</accession>
<evidence type="ECO:0000313" key="2">
    <source>
        <dbReference type="Proteomes" id="UP001152799"/>
    </source>
</evidence>
<name>A0A9N9MSD9_9CUCU</name>
<evidence type="ECO:0000313" key="1">
    <source>
        <dbReference type="EMBL" id="CAG9770041.1"/>
    </source>
</evidence>
<reference evidence="1" key="1">
    <citation type="submission" date="2022-01" db="EMBL/GenBank/DDBJ databases">
        <authorList>
            <person name="King R."/>
        </authorList>
    </citation>
    <scope>NUCLEOTIDE SEQUENCE</scope>
</reference>
<dbReference type="EMBL" id="OU892282">
    <property type="protein sequence ID" value="CAG9770041.1"/>
    <property type="molecule type" value="Genomic_DNA"/>
</dbReference>
<gene>
    <name evidence="1" type="ORF">CEUTPL_LOCUS10505</name>
</gene>
<dbReference type="Proteomes" id="UP001152799">
    <property type="component" value="Chromosome 6"/>
</dbReference>
<keyword evidence="2" id="KW-1185">Reference proteome</keyword>
<protein>
    <submittedName>
        <fullName evidence="1">Uncharacterized protein</fullName>
    </submittedName>
</protein>
<dbReference type="AlphaFoldDB" id="A0A9N9MSD9"/>
<proteinExistence type="predicted"/>
<organism evidence="1 2">
    <name type="scientific">Ceutorhynchus assimilis</name>
    <name type="common">cabbage seed weevil</name>
    <dbReference type="NCBI Taxonomy" id="467358"/>
    <lineage>
        <taxon>Eukaryota</taxon>
        <taxon>Metazoa</taxon>
        <taxon>Ecdysozoa</taxon>
        <taxon>Arthropoda</taxon>
        <taxon>Hexapoda</taxon>
        <taxon>Insecta</taxon>
        <taxon>Pterygota</taxon>
        <taxon>Neoptera</taxon>
        <taxon>Endopterygota</taxon>
        <taxon>Coleoptera</taxon>
        <taxon>Polyphaga</taxon>
        <taxon>Cucujiformia</taxon>
        <taxon>Curculionidae</taxon>
        <taxon>Ceutorhynchinae</taxon>
        <taxon>Ceutorhynchus</taxon>
    </lineage>
</organism>